<keyword evidence="1" id="KW-0732">Signal</keyword>
<comment type="caution">
    <text evidence="2">The sequence shown here is derived from an EMBL/GenBank/DDBJ whole genome shotgun (WGS) entry which is preliminary data.</text>
</comment>
<evidence type="ECO:0008006" key="4">
    <source>
        <dbReference type="Google" id="ProtNLM"/>
    </source>
</evidence>
<feature type="signal peptide" evidence="1">
    <location>
        <begin position="1"/>
        <end position="19"/>
    </location>
</feature>
<dbReference type="EMBL" id="CAXKWB010005703">
    <property type="protein sequence ID" value="CAL4079456.1"/>
    <property type="molecule type" value="Genomic_DNA"/>
</dbReference>
<dbReference type="AlphaFoldDB" id="A0AAV2QFL0"/>
<accession>A0AAV2QFL0</accession>
<organism evidence="2 3">
    <name type="scientific">Meganyctiphanes norvegica</name>
    <name type="common">Northern krill</name>
    <name type="synonym">Thysanopoda norvegica</name>
    <dbReference type="NCBI Taxonomy" id="48144"/>
    <lineage>
        <taxon>Eukaryota</taxon>
        <taxon>Metazoa</taxon>
        <taxon>Ecdysozoa</taxon>
        <taxon>Arthropoda</taxon>
        <taxon>Crustacea</taxon>
        <taxon>Multicrustacea</taxon>
        <taxon>Malacostraca</taxon>
        <taxon>Eumalacostraca</taxon>
        <taxon>Eucarida</taxon>
        <taxon>Euphausiacea</taxon>
        <taxon>Euphausiidae</taxon>
        <taxon>Meganyctiphanes</taxon>
    </lineage>
</organism>
<protein>
    <recommendedName>
        <fullName evidence="4">Right handed beta helix domain-containing protein</fullName>
    </recommendedName>
</protein>
<dbReference type="InterPro" id="IPR011050">
    <property type="entry name" value="Pectin_lyase_fold/virulence"/>
</dbReference>
<dbReference type="PANTHER" id="PTHR36453">
    <property type="entry name" value="SECRETED PROTEIN-RELATED"/>
    <property type="match status" value="1"/>
</dbReference>
<name>A0AAV2QFL0_MEGNR</name>
<keyword evidence="3" id="KW-1185">Reference proteome</keyword>
<proteinExistence type="predicted"/>
<evidence type="ECO:0000256" key="1">
    <source>
        <dbReference type="SAM" id="SignalP"/>
    </source>
</evidence>
<dbReference type="SUPFAM" id="SSF51126">
    <property type="entry name" value="Pectin lyase-like"/>
    <property type="match status" value="1"/>
</dbReference>
<dbReference type="Gene3D" id="2.160.20.10">
    <property type="entry name" value="Single-stranded right-handed beta-helix, Pectin lyase-like"/>
    <property type="match status" value="2"/>
</dbReference>
<reference evidence="2 3" key="1">
    <citation type="submission" date="2024-05" db="EMBL/GenBank/DDBJ databases">
        <authorList>
            <person name="Wallberg A."/>
        </authorList>
    </citation>
    <scope>NUCLEOTIDE SEQUENCE [LARGE SCALE GENOMIC DNA]</scope>
</reference>
<dbReference type="Proteomes" id="UP001497623">
    <property type="component" value="Unassembled WGS sequence"/>
</dbReference>
<evidence type="ECO:0000313" key="3">
    <source>
        <dbReference type="Proteomes" id="UP001497623"/>
    </source>
</evidence>
<dbReference type="InterPro" id="IPR012334">
    <property type="entry name" value="Pectin_lyas_fold"/>
</dbReference>
<dbReference type="PANTHER" id="PTHR36453:SF1">
    <property type="entry name" value="RIGHT HANDED BETA HELIX DOMAIN-CONTAINING PROTEIN"/>
    <property type="match status" value="1"/>
</dbReference>
<feature type="chain" id="PRO_5043416166" description="Right handed beta helix domain-containing protein" evidence="1">
    <location>
        <begin position="20"/>
        <end position="735"/>
    </location>
</feature>
<evidence type="ECO:0000313" key="2">
    <source>
        <dbReference type="EMBL" id="CAL4079456.1"/>
    </source>
</evidence>
<gene>
    <name evidence="2" type="ORF">MNOR_LOCUS11020</name>
</gene>
<sequence length="735" mass="82289">MGRLLFLLVIKHLLYTVSCKQFVVDGDYGNDDNSGLNTQEAFKTIQRCVEELKLGEPGDECQIRSGRYHEVVHVNGLQGTADKPIIIKGYGDERPVWDGTVPIQPSNWDYNFESGICSAVIDNEIFALFLNDDLLTPARWPNALWSDKTIFNNTHWSPCDKSSSYGNIVDFDLANSGIDATGVMAILNIGSWVTYVRPVLDHEMGSQNFTYNHDMGDVPWKPNHNQYYLEAGLSLLDAPEEWVYDNSSKTLYFIPPNGICPDPSSNSLRGRNLDYGLIITDSSWLNIANITFMASNINAYSESKPFTQINEIKLDSLTFKFASASHRMLGSTDEPLFTKLTAMCHSHGVKLYGRVSVVNCTFEGSESLALVHNGIGNLIHNNLFIYNDWTGYWSGFDGQGGGDLHGSGYEEVISQNTFWYNGDTNSIRPGANATVKYNHITGTCAGKIKSDGAAIQVVVDNQKGSIISHNWVHDTPKKGIRFDTPIPVGTTFGTDGYSGYNVVWDTLEMEIKGDNHTIENNLVIDKNSEDRCSLCVVYRFYEDPTIMNNQSTVINNGASQADGGQHSWPYINWPLPGEDVENNYSGKNIRENLMDPDNWDFRPIDGGAFTQGDVIIGPYLPSSQAKNYYWIPGRKIYKTSTPIPTSGAYVPAKRDVVMFLSGYMAEKHLFFIGTDEALVEKATQDDEEFQYILAEEEGNVLNLPELLNDTTYFWRVDVQKGGYLYKGDVWNFTTR</sequence>